<name>A0A3B3R2G9_9TELE</name>
<comment type="similarity">
    <text evidence="1">Belongs to the RRP15 family.</text>
</comment>
<dbReference type="Proteomes" id="UP000261540">
    <property type="component" value="Unplaced"/>
</dbReference>
<evidence type="ECO:0000256" key="2">
    <source>
        <dbReference type="ARBA" id="ARBA00017475"/>
    </source>
</evidence>
<dbReference type="PANTHER" id="PTHR13245">
    <property type="entry name" value="RRP15-LIKE PROTEIN"/>
    <property type="match status" value="1"/>
</dbReference>
<sequence length="275" mass="30669">MCCALPTAGGSMHTAIVKTKIKKIQGKKKTAKMASLLESTHVSLEEHSDARDSTGDSDDESNDGASESEQAEDSEKTNPNAGWADAMAKILSKKTLEDKPSILAKNKDLDKVKEKEKKERLERKKQLDKKRAWEMLCREKPDVVRDRETERNLQRIATRGVVQLFNAVRKHQKHIDDKMTEVGGSERKRAKLLSAVSKKDFIDVLRGAEPGAVPASQKQVAAVKPEEKPSWSILRDDFMMGASMKDWDKESEEEGGKGDQEGVRKGSVDYNSESD</sequence>
<reference evidence="4" key="1">
    <citation type="submission" date="2025-08" db="UniProtKB">
        <authorList>
            <consortium name="Ensembl"/>
        </authorList>
    </citation>
    <scope>IDENTIFICATION</scope>
</reference>
<organism evidence="4 5">
    <name type="scientific">Paramormyrops kingsleyae</name>
    <dbReference type="NCBI Taxonomy" id="1676925"/>
    <lineage>
        <taxon>Eukaryota</taxon>
        <taxon>Metazoa</taxon>
        <taxon>Chordata</taxon>
        <taxon>Craniata</taxon>
        <taxon>Vertebrata</taxon>
        <taxon>Euteleostomi</taxon>
        <taxon>Actinopterygii</taxon>
        <taxon>Neopterygii</taxon>
        <taxon>Teleostei</taxon>
        <taxon>Osteoglossocephala</taxon>
        <taxon>Osteoglossomorpha</taxon>
        <taxon>Osteoglossiformes</taxon>
        <taxon>Mormyridae</taxon>
        <taxon>Paramormyrops</taxon>
    </lineage>
</organism>
<keyword evidence="5" id="KW-1185">Reference proteome</keyword>
<dbReference type="Ensembl" id="ENSPKIT00000036489.1">
    <property type="protein sequence ID" value="ENSPKIP00000012105.1"/>
    <property type="gene ID" value="ENSPKIG00000000018.1"/>
</dbReference>
<evidence type="ECO:0000256" key="1">
    <source>
        <dbReference type="ARBA" id="ARBA00007462"/>
    </source>
</evidence>
<feature type="compositionally biased region" description="Basic and acidic residues" evidence="3">
    <location>
        <begin position="43"/>
        <end position="54"/>
    </location>
</feature>
<feature type="region of interest" description="Disordered" evidence="3">
    <location>
        <begin position="28"/>
        <end position="125"/>
    </location>
</feature>
<dbReference type="InterPro" id="IPR012459">
    <property type="entry name" value="Rrp15"/>
</dbReference>
<evidence type="ECO:0000256" key="3">
    <source>
        <dbReference type="SAM" id="MobiDB-lite"/>
    </source>
</evidence>
<dbReference type="AlphaFoldDB" id="A0A3B3R2G9"/>
<dbReference type="PANTHER" id="PTHR13245:SF14">
    <property type="entry name" value="RRP15-LIKE PROTEIN"/>
    <property type="match status" value="1"/>
</dbReference>
<feature type="compositionally biased region" description="Basic and acidic residues" evidence="3">
    <location>
        <begin position="94"/>
        <end position="125"/>
    </location>
</feature>
<accession>A0A3B3R2G9</accession>
<dbReference type="GeneTree" id="ENSGT00390000001960"/>
<dbReference type="GO" id="GO:0000460">
    <property type="term" value="P:maturation of 5.8S rRNA"/>
    <property type="evidence" value="ECO:0007669"/>
    <property type="project" value="TreeGrafter"/>
</dbReference>
<dbReference type="STRING" id="1676925.ENSPKIP00000012105"/>
<feature type="compositionally biased region" description="Basic and acidic residues" evidence="3">
    <location>
        <begin position="254"/>
        <end position="267"/>
    </location>
</feature>
<protein>
    <recommendedName>
        <fullName evidence="2">RRP15-like protein</fullName>
    </recommendedName>
</protein>
<dbReference type="OrthoDB" id="20949at2759"/>
<dbReference type="GO" id="GO:0000470">
    <property type="term" value="P:maturation of LSU-rRNA"/>
    <property type="evidence" value="ECO:0007669"/>
    <property type="project" value="TreeGrafter"/>
</dbReference>
<feature type="region of interest" description="Disordered" evidence="3">
    <location>
        <begin position="242"/>
        <end position="275"/>
    </location>
</feature>
<proteinExistence type="inferred from homology"/>
<dbReference type="Pfam" id="PF07890">
    <property type="entry name" value="Rrp15p"/>
    <property type="match status" value="1"/>
</dbReference>
<evidence type="ECO:0000313" key="5">
    <source>
        <dbReference type="Proteomes" id="UP000261540"/>
    </source>
</evidence>
<evidence type="ECO:0000313" key="4">
    <source>
        <dbReference type="Ensembl" id="ENSPKIP00000012105.1"/>
    </source>
</evidence>
<reference evidence="4" key="2">
    <citation type="submission" date="2025-09" db="UniProtKB">
        <authorList>
            <consortium name="Ensembl"/>
        </authorList>
    </citation>
    <scope>IDENTIFICATION</scope>
</reference>
<dbReference type="GO" id="GO:0030687">
    <property type="term" value="C:preribosome, large subunit precursor"/>
    <property type="evidence" value="ECO:0007669"/>
    <property type="project" value="TreeGrafter"/>
</dbReference>